<keyword evidence="2" id="KW-1185">Reference proteome</keyword>
<reference evidence="1" key="1">
    <citation type="journal article" date="2020" name="Stud. Mycol.">
        <title>101 Dothideomycetes genomes: a test case for predicting lifestyles and emergence of pathogens.</title>
        <authorList>
            <person name="Haridas S."/>
            <person name="Albert R."/>
            <person name="Binder M."/>
            <person name="Bloem J."/>
            <person name="Labutti K."/>
            <person name="Salamov A."/>
            <person name="Andreopoulos B."/>
            <person name="Baker S."/>
            <person name="Barry K."/>
            <person name="Bills G."/>
            <person name="Bluhm B."/>
            <person name="Cannon C."/>
            <person name="Castanera R."/>
            <person name="Culley D."/>
            <person name="Daum C."/>
            <person name="Ezra D."/>
            <person name="Gonzalez J."/>
            <person name="Henrissat B."/>
            <person name="Kuo A."/>
            <person name="Liang C."/>
            <person name="Lipzen A."/>
            <person name="Lutzoni F."/>
            <person name="Magnuson J."/>
            <person name="Mondo S."/>
            <person name="Nolan M."/>
            <person name="Ohm R."/>
            <person name="Pangilinan J."/>
            <person name="Park H.-J."/>
            <person name="Ramirez L."/>
            <person name="Alfaro M."/>
            <person name="Sun H."/>
            <person name="Tritt A."/>
            <person name="Yoshinaga Y."/>
            <person name="Zwiers L.-H."/>
            <person name="Turgeon B."/>
            <person name="Goodwin S."/>
            <person name="Spatafora J."/>
            <person name="Crous P."/>
            <person name="Grigoriev I."/>
        </authorList>
    </citation>
    <scope>NUCLEOTIDE SEQUENCE</scope>
    <source>
        <strain evidence="1">SCOH1-5</strain>
    </source>
</reference>
<sequence length="91" mass="9790">MSGGLIADDLDDLTGDLYGLRAGEHQIQDDLTNQRLLELSMGPRYASRFGDPRSADDMNLLTLGDGMDDILGEIDSGSGLYIDDSLDLLGI</sequence>
<name>A0A6A6FS75_9PEZI</name>
<evidence type="ECO:0000313" key="2">
    <source>
        <dbReference type="Proteomes" id="UP000799539"/>
    </source>
</evidence>
<organism evidence="1 2">
    <name type="scientific">Cercospora zeae-maydis SCOH1-5</name>
    <dbReference type="NCBI Taxonomy" id="717836"/>
    <lineage>
        <taxon>Eukaryota</taxon>
        <taxon>Fungi</taxon>
        <taxon>Dikarya</taxon>
        <taxon>Ascomycota</taxon>
        <taxon>Pezizomycotina</taxon>
        <taxon>Dothideomycetes</taxon>
        <taxon>Dothideomycetidae</taxon>
        <taxon>Mycosphaerellales</taxon>
        <taxon>Mycosphaerellaceae</taxon>
        <taxon>Cercospora</taxon>
    </lineage>
</organism>
<dbReference type="EMBL" id="ML992664">
    <property type="protein sequence ID" value="KAF2216271.1"/>
    <property type="molecule type" value="Genomic_DNA"/>
</dbReference>
<dbReference type="AlphaFoldDB" id="A0A6A6FS75"/>
<dbReference type="Proteomes" id="UP000799539">
    <property type="component" value="Unassembled WGS sequence"/>
</dbReference>
<gene>
    <name evidence="1" type="ORF">CERZMDRAFT_89847</name>
</gene>
<accession>A0A6A6FS75</accession>
<protein>
    <submittedName>
        <fullName evidence="1">Uncharacterized protein</fullName>
    </submittedName>
</protein>
<proteinExistence type="predicted"/>
<evidence type="ECO:0000313" key="1">
    <source>
        <dbReference type="EMBL" id="KAF2216271.1"/>
    </source>
</evidence>